<dbReference type="AlphaFoldDB" id="A0A2N5S557"/>
<gene>
    <name evidence="4" type="ORF">PCANC_26532</name>
    <name evidence="5" type="ORF">PCASD_10727</name>
    <name evidence="3" type="ORF">PCASD_23236</name>
</gene>
<sequence>MAGMISAFVELPGTSNHEDFKFPWSLDDINHLVSDRKASRQMKKNSHDVQHPFPLDSGLYGKPFENGTPLEPVPRLHNYRETPINLTSGDPSQEQKSTLKKSLKCVTGFMKQKIIDLEEKAASFNYDARPNVADPIQASPGLSSDPVQTNKTKESRTARIDKLSNMNGDIIGLDNKVPNINQRIKALPEKRSGRGGNHEAETQQGLDQSHSGLPPQYYQGLDEVPVEERHERTGRRGALEVSRMRRKEDVKKNQSTQTGAHKPSSSNMPKGMRRKAERTGKTEENSTYHPPTGNRPKVQAPNPIRGKSTPSANKDFKIDDDENLLSTLKRFKTIFLLDDSASMASNGHWEEAIKVLGELVKVASNYDTEGIDVQLLNSKYHFKSSKGASPLLRKFKTIQPTGDSTPTETKLEEILRPYIETLEMQKSKQHPLPKPLNLVIITDGIPDDIDTFISIISHVSSTLDAGHFPLNQIGIQFVQIGSDRRVSRVLNILDNHLQKRYRISRDMIDTTQFSGAMDETFIMKCLLGGINRRVDRMQYSS</sequence>
<dbReference type="PROSITE" id="PS50234">
    <property type="entry name" value="VWFA"/>
    <property type="match status" value="1"/>
</dbReference>
<feature type="compositionally biased region" description="Polar residues" evidence="1">
    <location>
        <begin position="140"/>
        <end position="150"/>
    </location>
</feature>
<feature type="compositionally biased region" description="Polar residues" evidence="1">
    <location>
        <begin position="84"/>
        <end position="96"/>
    </location>
</feature>
<protein>
    <recommendedName>
        <fullName evidence="2">VWFA domain-containing protein</fullName>
    </recommendedName>
</protein>
<dbReference type="Proteomes" id="UP000235388">
    <property type="component" value="Unassembled WGS sequence"/>
</dbReference>
<dbReference type="SUPFAM" id="SSF53300">
    <property type="entry name" value="vWA-like"/>
    <property type="match status" value="1"/>
</dbReference>
<comment type="caution">
    <text evidence="3">The sequence shown here is derived from an EMBL/GenBank/DDBJ whole genome shotgun (WGS) entry which is preliminary data.</text>
</comment>
<accession>A0A2N5S557</accession>
<dbReference type="EMBL" id="PGCI01000110">
    <property type="protein sequence ID" value="PLW39791.1"/>
    <property type="molecule type" value="Genomic_DNA"/>
</dbReference>
<evidence type="ECO:0000256" key="1">
    <source>
        <dbReference type="SAM" id="MobiDB-lite"/>
    </source>
</evidence>
<feature type="compositionally biased region" description="Polar residues" evidence="1">
    <location>
        <begin position="202"/>
        <end position="211"/>
    </location>
</feature>
<dbReference type="EMBL" id="PGCI01001067">
    <property type="protein sequence ID" value="PLW08393.1"/>
    <property type="molecule type" value="Genomic_DNA"/>
</dbReference>
<feature type="compositionally biased region" description="Basic and acidic residues" evidence="1">
    <location>
        <begin position="187"/>
        <end position="201"/>
    </location>
</feature>
<dbReference type="InterPro" id="IPR002035">
    <property type="entry name" value="VWF_A"/>
</dbReference>
<evidence type="ECO:0000313" key="7">
    <source>
        <dbReference type="Proteomes" id="UP000235392"/>
    </source>
</evidence>
<feature type="region of interest" description="Disordered" evidence="1">
    <location>
        <begin position="135"/>
        <end position="156"/>
    </location>
</feature>
<feature type="domain" description="VWFA" evidence="2">
    <location>
        <begin position="332"/>
        <end position="526"/>
    </location>
</feature>
<feature type="compositionally biased region" description="Basic and acidic residues" evidence="1">
    <location>
        <begin position="277"/>
        <end position="286"/>
    </location>
</feature>
<evidence type="ECO:0000313" key="6">
    <source>
        <dbReference type="Proteomes" id="UP000235388"/>
    </source>
</evidence>
<dbReference type="InterPro" id="IPR036465">
    <property type="entry name" value="vWFA_dom_sf"/>
</dbReference>
<dbReference type="PANTHER" id="PTHR34706">
    <property type="entry name" value="SLR1338 PROTEIN"/>
    <property type="match status" value="1"/>
</dbReference>
<feature type="region of interest" description="Disordered" evidence="1">
    <location>
        <begin position="65"/>
        <end position="97"/>
    </location>
</feature>
<keyword evidence="6" id="KW-1185">Reference proteome</keyword>
<reference evidence="6 7" key="1">
    <citation type="submission" date="2017-11" db="EMBL/GenBank/DDBJ databases">
        <title>De novo assembly and phasing of dikaryotic genomes from two isolates of Puccinia coronata f. sp. avenae, the causal agent of oat crown rust.</title>
        <authorList>
            <person name="Miller M.E."/>
            <person name="Zhang Y."/>
            <person name="Omidvar V."/>
            <person name="Sperschneider J."/>
            <person name="Schwessinger B."/>
            <person name="Raley C."/>
            <person name="Palmer J.M."/>
            <person name="Garnica D."/>
            <person name="Upadhyaya N."/>
            <person name="Rathjen J."/>
            <person name="Taylor J.M."/>
            <person name="Park R.F."/>
            <person name="Dodds P.N."/>
            <person name="Hirsch C.D."/>
            <person name="Kianian S.F."/>
            <person name="Figueroa M."/>
        </authorList>
    </citation>
    <scope>NUCLEOTIDE SEQUENCE [LARGE SCALE GENOMIC DNA]</scope>
    <source>
        <strain evidence="4">12NC29</strain>
        <strain evidence="3">12SD80</strain>
    </source>
</reference>
<feature type="compositionally biased region" description="Basic and acidic residues" evidence="1">
    <location>
        <begin position="242"/>
        <end position="252"/>
    </location>
</feature>
<dbReference type="PANTHER" id="PTHR34706:SF1">
    <property type="entry name" value="VWFA DOMAIN-CONTAINING PROTEIN"/>
    <property type="match status" value="1"/>
</dbReference>
<dbReference type="EMBL" id="PGCJ01000365">
    <property type="protein sequence ID" value="PLW30825.1"/>
    <property type="molecule type" value="Genomic_DNA"/>
</dbReference>
<feature type="compositionally biased region" description="Polar residues" evidence="1">
    <location>
        <begin position="253"/>
        <end position="268"/>
    </location>
</feature>
<dbReference type="Proteomes" id="UP000235392">
    <property type="component" value="Unassembled WGS sequence"/>
</dbReference>
<proteinExistence type="predicted"/>
<evidence type="ECO:0000313" key="3">
    <source>
        <dbReference type="EMBL" id="PLW08393.1"/>
    </source>
</evidence>
<evidence type="ECO:0000313" key="4">
    <source>
        <dbReference type="EMBL" id="PLW30825.1"/>
    </source>
</evidence>
<dbReference type="OrthoDB" id="2142040at2759"/>
<evidence type="ECO:0000313" key="5">
    <source>
        <dbReference type="EMBL" id="PLW39791.1"/>
    </source>
</evidence>
<feature type="region of interest" description="Disordered" evidence="1">
    <location>
        <begin position="187"/>
        <end position="315"/>
    </location>
</feature>
<name>A0A2N5S557_9BASI</name>
<evidence type="ECO:0000259" key="2">
    <source>
        <dbReference type="PROSITE" id="PS50234"/>
    </source>
</evidence>
<organism evidence="3 7">
    <name type="scientific">Puccinia coronata f. sp. avenae</name>
    <dbReference type="NCBI Taxonomy" id="200324"/>
    <lineage>
        <taxon>Eukaryota</taxon>
        <taxon>Fungi</taxon>
        <taxon>Dikarya</taxon>
        <taxon>Basidiomycota</taxon>
        <taxon>Pucciniomycotina</taxon>
        <taxon>Pucciniomycetes</taxon>
        <taxon>Pucciniales</taxon>
        <taxon>Pucciniaceae</taxon>
        <taxon>Puccinia</taxon>
    </lineage>
</organism>
<dbReference type="STRING" id="200324.A0A2N5S557"/>